<dbReference type="AlphaFoldDB" id="A0A5J5LS67"/>
<gene>
    <name evidence="2" type="ORF">EZJ55_07885</name>
</gene>
<protein>
    <submittedName>
        <fullName evidence="2">ATP-binding protein</fullName>
    </submittedName>
</protein>
<dbReference type="GO" id="GO:0016887">
    <property type="term" value="F:ATP hydrolysis activity"/>
    <property type="evidence" value="ECO:0007669"/>
    <property type="project" value="InterPro"/>
</dbReference>
<comment type="caution">
    <text evidence="2">The sequence shown here is derived from an EMBL/GenBank/DDBJ whole genome shotgun (WGS) entry which is preliminary data.</text>
</comment>
<dbReference type="Proteomes" id="UP000325636">
    <property type="component" value="Unassembled WGS sequence"/>
</dbReference>
<dbReference type="InterPro" id="IPR051396">
    <property type="entry name" value="Bact_Antivir_Def_Nuclease"/>
</dbReference>
<dbReference type="Gene3D" id="3.40.50.300">
    <property type="entry name" value="P-loop containing nucleotide triphosphate hydrolases"/>
    <property type="match status" value="1"/>
</dbReference>
<evidence type="ECO:0000259" key="1">
    <source>
        <dbReference type="Pfam" id="PF13304"/>
    </source>
</evidence>
<dbReference type="InterPro" id="IPR003959">
    <property type="entry name" value="ATPase_AAA_core"/>
</dbReference>
<proteinExistence type="predicted"/>
<organism evidence="2 3">
    <name type="scientific">Microcystis aeruginosa EAWAG127a</name>
    <dbReference type="NCBI Taxonomy" id="2529855"/>
    <lineage>
        <taxon>Bacteria</taxon>
        <taxon>Bacillati</taxon>
        <taxon>Cyanobacteriota</taxon>
        <taxon>Cyanophyceae</taxon>
        <taxon>Oscillatoriophycideae</taxon>
        <taxon>Chroococcales</taxon>
        <taxon>Microcystaceae</taxon>
        <taxon>Microcystis</taxon>
    </lineage>
</organism>
<dbReference type="InterPro" id="IPR027417">
    <property type="entry name" value="P-loop_NTPase"/>
</dbReference>
<accession>A0A5J5LS67</accession>
<reference evidence="3" key="1">
    <citation type="submission" date="2019-04" db="EMBL/GenBank/DDBJ databases">
        <title>Microviridin 1777: A Toxic Chymotrypsin Inhibitor Discovered by a Metabologenomic Approach.</title>
        <authorList>
            <person name="Sieber S."/>
            <person name="Grendelmeier S.M."/>
            <person name="Harris L.A."/>
            <person name="Mitchell D.A."/>
            <person name="Gademann K."/>
        </authorList>
    </citation>
    <scope>NUCLEOTIDE SEQUENCE [LARGE SCALE GENOMIC DNA]</scope>
    <source>
        <strain evidence="3">EAWAG127a</strain>
    </source>
</reference>
<evidence type="ECO:0000313" key="3">
    <source>
        <dbReference type="Proteomes" id="UP000325636"/>
    </source>
</evidence>
<keyword evidence="2" id="KW-0547">Nucleotide-binding</keyword>
<dbReference type="RefSeq" id="WP_150975987.1">
    <property type="nucleotide sequence ID" value="NZ_SRLN01000012.1"/>
</dbReference>
<dbReference type="PANTHER" id="PTHR43581:SF4">
    <property type="entry name" value="ATP_GTP PHOSPHATASE"/>
    <property type="match status" value="1"/>
</dbReference>
<dbReference type="SUPFAM" id="SSF52540">
    <property type="entry name" value="P-loop containing nucleoside triphosphate hydrolases"/>
    <property type="match status" value="1"/>
</dbReference>
<sequence>MKLLRLSYQDLASGLSIDSCEFFPDLNLLVGISGAGKTSILKAISNLERIANGESINGVKWDVELLTNDHVRYHWLGEFEVRKARSLIKIEEDEVNSNDGENKVSIIRETLLKDQEVLIARNQEVIEFKHSKTPKLPSYLSCIELFNQEEDVFPVRQEFNKMIFNPLKFNISYYSTFDKIFRNDEYTEYNSLSELQSSQLPISDKLLITYEKYPDTFEIIKRKFLDIFPQVEDLKIESLEPSELGDLLVSLTRIGLLEELPRIQIKEKNSHVWIVEPNISSGMIKSLMFLATIELSPDGSVILIDEFENSLGVNCLDTLTEDLLVNYRDLQFIITSHHPYIINNISPAYWKIVTRKGGVIQVHNAADFHISKTRQKAFIDLINVLEEFPQGIS</sequence>
<dbReference type="EMBL" id="SRLN01000012">
    <property type="protein sequence ID" value="KAB0240507.1"/>
    <property type="molecule type" value="Genomic_DNA"/>
</dbReference>
<dbReference type="GO" id="GO:0005524">
    <property type="term" value="F:ATP binding"/>
    <property type="evidence" value="ECO:0007669"/>
    <property type="project" value="UniProtKB-KW"/>
</dbReference>
<name>A0A5J5LS67_MICAE</name>
<feature type="domain" description="ATPase AAA-type core" evidence="1">
    <location>
        <begin position="272"/>
        <end position="343"/>
    </location>
</feature>
<dbReference type="Pfam" id="PF13304">
    <property type="entry name" value="AAA_21"/>
    <property type="match status" value="1"/>
</dbReference>
<evidence type="ECO:0000313" key="2">
    <source>
        <dbReference type="EMBL" id="KAB0240507.1"/>
    </source>
</evidence>
<keyword evidence="2" id="KW-0067">ATP-binding</keyword>
<dbReference type="PANTHER" id="PTHR43581">
    <property type="entry name" value="ATP/GTP PHOSPHATASE"/>
    <property type="match status" value="1"/>
</dbReference>